<protein>
    <submittedName>
        <fullName evidence="2">Uncharacterized protein</fullName>
    </submittedName>
</protein>
<dbReference type="Proteomes" id="UP000823388">
    <property type="component" value="Chromosome 5K"/>
</dbReference>
<dbReference type="OrthoDB" id="610799at2759"/>
<evidence type="ECO:0000313" key="3">
    <source>
        <dbReference type="Proteomes" id="UP000823388"/>
    </source>
</evidence>
<reference evidence="2" key="1">
    <citation type="submission" date="2020-05" db="EMBL/GenBank/DDBJ databases">
        <title>WGS assembly of Panicum virgatum.</title>
        <authorList>
            <person name="Lovell J.T."/>
            <person name="Jenkins J."/>
            <person name="Shu S."/>
            <person name="Juenger T.E."/>
            <person name="Schmutz J."/>
        </authorList>
    </citation>
    <scope>NUCLEOTIDE SEQUENCE</scope>
    <source>
        <strain evidence="2">AP13</strain>
    </source>
</reference>
<organism evidence="2 3">
    <name type="scientific">Panicum virgatum</name>
    <name type="common">Blackwell switchgrass</name>
    <dbReference type="NCBI Taxonomy" id="38727"/>
    <lineage>
        <taxon>Eukaryota</taxon>
        <taxon>Viridiplantae</taxon>
        <taxon>Streptophyta</taxon>
        <taxon>Embryophyta</taxon>
        <taxon>Tracheophyta</taxon>
        <taxon>Spermatophyta</taxon>
        <taxon>Magnoliopsida</taxon>
        <taxon>Liliopsida</taxon>
        <taxon>Poales</taxon>
        <taxon>Poaceae</taxon>
        <taxon>PACMAD clade</taxon>
        <taxon>Panicoideae</taxon>
        <taxon>Panicodae</taxon>
        <taxon>Paniceae</taxon>
        <taxon>Panicinae</taxon>
        <taxon>Panicum</taxon>
        <taxon>Panicum sect. Hiantes</taxon>
    </lineage>
</organism>
<dbReference type="PANTHER" id="PTHR33647:SF5">
    <property type="entry name" value="OS01G0793900 PROTEIN"/>
    <property type="match status" value="1"/>
</dbReference>
<keyword evidence="3" id="KW-1185">Reference proteome</keyword>
<dbReference type="AlphaFoldDB" id="A0A8T0SYY2"/>
<sequence>MGNCLKPQRAAVWADGDEWEEEEELAAGSNKAKAAAAAAEAKTVDRVEVKIRVTKRQLQELLEKAGGRGGCKAKARRAEEVLAELMTSGRVCYQQQHEEMRGHWRPALCSIPESAAEES</sequence>
<comment type="caution">
    <text evidence="2">The sequence shown here is derived from an EMBL/GenBank/DDBJ whole genome shotgun (WGS) entry which is preliminary data.</text>
</comment>
<evidence type="ECO:0000313" key="2">
    <source>
        <dbReference type="EMBL" id="KAG2601289.1"/>
    </source>
</evidence>
<name>A0A8T0SYY2_PANVG</name>
<feature type="compositionally biased region" description="Acidic residues" evidence="1">
    <location>
        <begin position="15"/>
        <end position="25"/>
    </location>
</feature>
<accession>A0A8T0SYY2</accession>
<evidence type="ECO:0000256" key="1">
    <source>
        <dbReference type="SAM" id="MobiDB-lite"/>
    </source>
</evidence>
<feature type="region of interest" description="Disordered" evidence="1">
    <location>
        <begin position="1"/>
        <end position="26"/>
    </location>
</feature>
<dbReference type="PANTHER" id="PTHR33647">
    <property type="entry name" value="OS01G0793900 PROTEIN"/>
    <property type="match status" value="1"/>
</dbReference>
<proteinExistence type="predicted"/>
<gene>
    <name evidence="2" type="ORF">PVAP13_5KG575763</name>
</gene>
<dbReference type="EMBL" id="CM029045">
    <property type="protein sequence ID" value="KAG2601289.1"/>
    <property type="molecule type" value="Genomic_DNA"/>
</dbReference>